<organism evidence="1 2">
    <name type="scientific">Linnemannia elongata AG-77</name>
    <dbReference type="NCBI Taxonomy" id="1314771"/>
    <lineage>
        <taxon>Eukaryota</taxon>
        <taxon>Fungi</taxon>
        <taxon>Fungi incertae sedis</taxon>
        <taxon>Mucoromycota</taxon>
        <taxon>Mortierellomycotina</taxon>
        <taxon>Mortierellomycetes</taxon>
        <taxon>Mortierellales</taxon>
        <taxon>Mortierellaceae</taxon>
        <taxon>Linnemannia</taxon>
    </lineage>
</organism>
<dbReference type="AlphaFoldDB" id="A0A197K3L6"/>
<accession>A0A197K3L6</accession>
<dbReference type="Proteomes" id="UP000078512">
    <property type="component" value="Unassembled WGS sequence"/>
</dbReference>
<dbReference type="PROSITE" id="PS51353">
    <property type="entry name" value="ARSC"/>
    <property type="match status" value="1"/>
</dbReference>
<reference evidence="1 2" key="1">
    <citation type="submission" date="2016-05" db="EMBL/GenBank/DDBJ databases">
        <title>Genome sequencing reveals origins of a unique bacterial endosymbiosis in the earliest lineages of terrestrial Fungi.</title>
        <authorList>
            <consortium name="DOE Joint Genome Institute"/>
            <person name="Uehling J."/>
            <person name="Gryganskyi A."/>
            <person name="Hameed K."/>
            <person name="Tschaplinski T."/>
            <person name="Misztal P."/>
            <person name="Wu S."/>
            <person name="Desiro A."/>
            <person name="Vande Pol N."/>
            <person name="Du Z.-Y."/>
            <person name="Zienkiewicz A."/>
            <person name="Zienkiewicz K."/>
            <person name="Morin E."/>
            <person name="Tisserant E."/>
            <person name="Splivallo R."/>
            <person name="Hainaut M."/>
            <person name="Henrissat B."/>
            <person name="Ohm R."/>
            <person name="Kuo A."/>
            <person name="Yan J."/>
            <person name="Lipzen A."/>
            <person name="Nolan M."/>
            <person name="Labutti K."/>
            <person name="Barry K."/>
            <person name="Goldstein A."/>
            <person name="Labbe J."/>
            <person name="Schadt C."/>
            <person name="Tuskan G."/>
            <person name="Grigoriev I."/>
            <person name="Martin F."/>
            <person name="Vilgalys R."/>
            <person name="Bonito G."/>
        </authorList>
    </citation>
    <scope>NUCLEOTIDE SEQUENCE [LARGE SCALE GENOMIC DNA]</scope>
    <source>
        <strain evidence="1 2">AG-77</strain>
    </source>
</reference>
<dbReference type="PANTHER" id="PTHR30041">
    <property type="entry name" value="ARSENATE REDUCTASE"/>
    <property type="match status" value="1"/>
</dbReference>
<gene>
    <name evidence="1" type="ORF">K457DRAFT_154310</name>
</gene>
<dbReference type="InterPro" id="IPR006660">
    <property type="entry name" value="Arsenate_reductase-like"/>
</dbReference>
<dbReference type="OrthoDB" id="59229at2759"/>
<evidence type="ECO:0000313" key="2">
    <source>
        <dbReference type="Proteomes" id="UP000078512"/>
    </source>
</evidence>
<dbReference type="PANTHER" id="PTHR30041:SF4">
    <property type="entry name" value="ARSENATE REDUCTASE"/>
    <property type="match status" value="1"/>
</dbReference>
<dbReference type="Gene3D" id="3.40.30.10">
    <property type="entry name" value="Glutaredoxin"/>
    <property type="match status" value="1"/>
</dbReference>
<dbReference type="GO" id="GO:0005739">
    <property type="term" value="C:mitochondrion"/>
    <property type="evidence" value="ECO:0007669"/>
    <property type="project" value="InterPro"/>
</dbReference>
<dbReference type="InterPro" id="IPR036249">
    <property type="entry name" value="Thioredoxin-like_sf"/>
</dbReference>
<keyword evidence="2" id="KW-1185">Reference proteome</keyword>
<dbReference type="InterPro" id="IPR012882">
    <property type="entry name" value="Fmp46"/>
</dbReference>
<evidence type="ECO:0000313" key="1">
    <source>
        <dbReference type="EMBL" id="OAQ31286.1"/>
    </source>
</evidence>
<dbReference type="EMBL" id="KV442030">
    <property type="protein sequence ID" value="OAQ31286.1"/>
    <property type="molecule type" value="Genomic_DNA"/>
</dbReference>
<sequence>MSTPIKTITFFHNPKCSTSRNAQTLLTSASTTSQSTHSPFTIDTVEYLKNPLTRDQVREILTFLDAEEHPEVIKEFLRKDAPKAGTIEEAQEILEKDPAMLQRPLVVDWNAKKAVIGRPAEAVLEIIQD</sequence>
<protein>
    <submittedName>
        <fullName evidence="1">Thioredoxin-like protein</fullName>
    </submittedName>
</protein>
<dbReference type="SUPFAM" id="SSF52833">
    <property type="entry name" value="Thioredoxin-like"/>
    <property type="match status" value="1"/>
</dbReference>
<dbReference type="GO" id="GO:0016491">
    <property type="term" value="F:oxidoreductase activity"/>
    <property type="evidence" value="ECO:0007669"/>
    <property type="project" value="InterPro"/>
</dbReference>
<name>A0A197K3L6_9FUNG</name>
<proteinExistence type="predicted"/>
<dbReference type="Pfam" id="PF07955">
    <property type="entry name" value="DUF1687"/>
    <property type="match status" value="1"/>
</dbReference>